<evidence type="ECO:0000256" key="1">
    <source>
        <dbReference type="SAM" id="MobiDB-lite"/>
    </source>
</evidence>
<dbReference type="RefSeq" id="WP_100792309.1">
    <property type="nucleotide sequence ID" value="NZ_NPDQ01000012.1"/>
</dbReference>
<dbReference type="InterPro" id="IPR036390">
    <property type="entry name" value="WH_DNA-bd_sf"/>
</dbReference>
<sequence>MSELKRTGVWVAQWMEDLGLTPNQTKLYAEIVSLDAKGGCFASNEYLGMVLRLKRDTISRLVSQLKKKGLLKQTGFDGRKRFLKPLLPNSQKGSELDLNPKQRHPLPLKERPSSGFRSKSELVVDTKPSSKYQLDTNIQNYIRTNQNAGSKNERDEWLAFLAWSEERLSLTTRVSLAPLGGPEVLTGLQLSYWERFKSNPS</sequence>
<dbReference type="EMBL" id="RQFP01000013">
    <property type="protein sequence ID" value="TGK92443.1"/>
    <property type="molecule type" value="Genomic_DNA"/>
</dbReference>
<dbReference type="Proteomes" id="UP000297891">
    <property type="component" value="Unassembled WGS sequence"/>
</dbReference>
<dbReference type="AlphaFoldDB" id="A0A2M9XWZ8"/>
<dbReference type="Pfam" id="PF13730">
    <property type="entry name" value="HTH_36"/>
    <property type="match status" value="1"/>
</dbReference>
<comment type="caution">
    <text evidence="2">The sequence shown here is derived from an EMBL/GenBank/DDBJ whole genome shotgun (WGS) entry which is preliminary data.</text>
</comment>
<dbReference type="OrthoDB" id="324554at2"/>
<gene>
    <name evidence="2" type="ORF">EHQ30_13390</name>
</gene>
<feature type="region of interest" description="Disordered" evidence="1">
    <location>
        <begin position="84"/>
        <end position="122"/>
    </location>
</feature>
<reference evidence="2" key="1">
    <citation type="journal article" date="2019" name="PLoS Negl. Trop. Dis.">
        <title>Revisiting the worldwide diversity of Leptospira species in the environment.</title>
        <authorList>
            <person name="Vincent A.T."/>
            <person name="Schiettekatte O."/>
            <person name="Bourhy P."/>
            <person name="Veyrier F.J."/>
            <person name="Picardeau M."/>
        </authorList>
    </citation>
    <scope>NUCLEOTIDE SEQUENCE [LARGE SCALE GENOMIC DNA]</scope>
    <source>
        <strain evidence="2">201800277</strain>
    </source>
</reference>
<proteinExistence type="predicted"/>
<accession>A0A2M9XWZ8</accession>
<name>A0A2M9XWZ8_9LEPT</name>
<protein>
    <submittedName>
        <fullName evidence="2">Helix-turn-helix domain-containing protein</fullName>
    </submittedName>
</protein>
<dbReference type="InterPro" id="IPR036388">
    <property type="entry name" value="WH-like_DNA-bd_sf"/>
</dbReference>
<organism evidence="2 3">
    <name type="scientific">Leptospira brenneri</name>
    <dbReference type="NCBI Taxonomy" id="2023182"/>
    <lineage>
        <taxon>Bacteria</taxon>
        <taxon>Pseudomonadati</taxon>
        <taxon>Spirochaetota</taxon>
        <taxon>Spirochaetia</taxon>
        <taxon>Leptospirales</taxon>
        <taxon>Leptospiraceae</taxon>
        <taxon>Leptospira</taxon>
    </lineage>
</organism>
<evidence type="ECO:0000313" key="3">
    <source>
        <dbReference type="Proteomes" id="UP000297891"/>
    </source>
</evidence>
<dbReference type="SUPFAM" id="SSF46785">
    <property type="entry name" value="Winged helix' DNA-binding domain"/>
    <property type="match status" value="1"/>
</dbReference>
<dbReference type="Gene3D" id="1.10.10.10">
    <property type="entry name" value="Winged helix-like DNA-binding domain superfamily/Winged helix DNA-binding domain"/>
    <property type="match status" value="1"/>
</dbReference>
<evidence type="ECO:0000313" key="2">
    <source>
        <dbReference type="EMBL" id="TGK92443.1"/>
    </source>
</evidence>
<feature type="compositionally biased region" description="Basic and acidic residues" evidence="1">
    <location>
        <begin position="107"/>
        <end position="122"/>
    </location>
</feature>
<keyword evidence="3" id="KW-1185">Reference proteome</keyword>